<dbReference type="InterPro" id="IPR037171">
    <property type="entry name" value="NagB/RpiA_transferase-like"/>
</dbReference>
<name>A0ABU7LBV2_9NOCA</name>
<dbReference type="RefSeq" id="WP_330134227.1">
    <property type="nucleotide sequence ID" value="NZ_JAUTXY010000006.1"/>
</dbReference>
<dbReference type="PANTHER" id="PTHR43293:SF3">
    <property type="entry name" value="CHOLESTEROL RING-CLEAVING HYDROLASE IPDB SUBUNIT"/>
    <property type="match status" value="1"/>
</dbReference>
<comment type="caution">
    <text evidence="2">The sequence shown here is derived from an EMBL/GenBank/DDBJ whole genome shotgun (WGS) entry which is preliminary data.</text>
</comment>
<proteinExistence type="inferred from homology"/>
<dbReference type="Gene3D" id="3.40.1080.10">
    <property type="entry name" value="Glutaconate Coenzyme A-transferase"/>
    <property type="match status" value="1"/>
</dbReference>
<comment type="similarity">
    <text evidence="1">Belongs to the 3-oxoacid CoA-transferase subunit B family.</text>
</comment>
<dbReference type="EC" id="2.8.3.-" evidence="2"/>
<dbReference type="SMART" id="SM00882">
    <property type="entry name" value="CoA_trans"/>
    <property type="match status" value="1"/>
</dbReference>
<reference evidence="2 3" key="1">
    <citation type="submission" date="2023-07" db="EMBL/GenBank/DDBJ databases">
        <authorList>
            <person name="Girao M."/>
            <person name="Carvalho M.F."/>
        </authorList>
    </citation>
    <scope>NUCLEOTIDE SEQUENCE [LARGE SCALE GENOMIC DNA]</scope>
    <source>
        <strain evidence="2 3">YIM65754</strain>
    </source>
</reference>
<dbReference type="EMBL" id="JAUTXY010000006">
    <property type="protein sequence ID" value="MEE2058999.1"/>
    <property type="molecule type" value="Genomic_DNA"/>
</dbReference>
<dbReference type="InterPro" id="IPR004165">
    <property type="entry name" value="CoA_trans_fam_I"/>
</dbReference>
<evidence type="ECO:0000313" key="2">
    <source>
        <dbReference type="EMBL" id="MEE2058999.1"/>
    </source>
</evidence>
<dbReference type="Proteomes" id="UP001336020">
    <property type="component" value="Unassembled WGS sequence"/>
</dbReference>
<sequence length="250" mass="26826">MNTPTRADVCVVACAEAWRGDGEIVARPIGVVPSIAARLARATFAPDLLLSDGDAYLVTGTWPIGRVPEGDIEGWLPYRSVFEMAWGGKGHIMMMPAQVDRYGNANLSAIGDYAKPTRQLVGVCGAPGNTVNNTTSYWVPKHLARSFPSRVDVVCGVGYDSAETAGSAAQKFHEVRRVITNLAVLDFDTSTRSMRLVSVHPGVDVEDVHASTGFPLGVTGEVPETRTPTAAEMALIEQIDPDNLRYSEVP</sequence>
<keyword evidence="3" id="KW-1185">Reference proteome</keyword>
<evidence type="ECO:0000256" key="1">
    <source>
        <dbReference type="ARBA" id="ARBA00007047"/>
    </source>
</evidence>
<evidence type="ECO:0000313" key="3">
    <source>
        <dbReference type="Proteomes" id="UP001336020"/>
    </source>
</evidence>
<dbReference type="SUPFAM" id="SSF100950">
    <property type="entry name" value="NagB/RpiA/CoA transferase-like"/>
    <property type="match status" value="1"/>
</dbReference>
<keyword evidence="2" id="KW-0808">Transferase</keyword>
<dbReference type="PANTHER" id="PTHR43293">
    <property type="entry name" value="ACETATE COA-TRANSFERASE YDIF"/>
    <property type="match status" value="1"/>
</dbReference>
<accession>A0ABU7LBV2</accession>
<organism evidence="2 3">
    <name type="scientific">Rhodococcus artemisiae</name>
    <dbReference type="NCBI Taxonomy" id="714159"/>
    <lineage>
        <taxon>Bacteria</taxon>
        <taxon>Bacillati</taxon>
        <taxon>Actinomycetota</taxon>
        <taxon>Actinomycetes</taxon>
        <taxon>Mycobacteriales</taxon>
        <taxon>Nocardiaceae</taxon>
        <taxon>Rhodococcus</taxon>
    </lineage>
</organism>
<dbReference type="Pfam" id="PF01144">
    <property type="entry name" value="CoA_trans"/>
    <property type="match status" value="1"/>
</dbReference>
<dbReference type="GO" id="GO:0016740">
    <property type="term" value="F:transferase activity"/>
    <property type="evidence" value="ECO:0007669"/>
    <property type="project" value="UniProtKB-KW"/>
</dbReference>
<protein>
    <submittedName>
        <fullName evidence="2">CoA-transferase</fullName>
        <ecNumber evidence="2">2.8.3.-</ecNumber>
    </submittedName>
</protein>
<gene>
    <name evidence="2" type="ORF">Q7514_15870</name>
</gene>